<dbReference type="Pfam" id="PF00300">
    <property type="entry name" value="His_Phos_1"/>
    <property type="match status" value="1"/>
</dbReference>
<dbReference type="Proteomes" id="UP000305654">
    <property type="component" value="Unassembled WGS sequence"/>
</dbReference>
<dbReference type="CDD" id="cd07067">
    <property type="entry name" value="HP_PGM_like"/>
    <property type="match status" value="1"/>
</dbReference>
<evidence type="ECO:0000313" key="2">
    <source>
        <dbReference type="Proteomes" id="UP000305654"/>
    </source>
</evidence>
<dbReference type="PANTHER" id="PTHR48100:SF1">
    <property type="entry name" value="HISTIDINE PHOSPHATASE FAMILY PROTEIN-RELATED"/>
    <property type="match status" value="1"/>
</dbReference>
<dbReference type="GO" id="GO:0016791">
    <property type="term" value="F:phosphatase activity"/>
    <property type="evidence" value="ECO:0007669"/>
    <property type="project" value="TreeGrafter"/>
</dbReference>
<dbReference type="InterPro" id="IPR050275">
    <property type="entry name" value="PGM_Phosphatase"/>
</dbReference>
<reference evidence="1 2" key="1">
    <citation type="submission" date="2019-05" db="EMBL/GenBank/DDBJ databases">
        <authorList>
            <person name="Pankratov T."/>
            <person name="Grouzdev D."/>
        </authorList>
    </citation>
    <scope>NUCLEOTIDE SEQUENCE [LARGE SCALE GENOMIC DNA]</scope>
    <source>
        <strain evidence="1 2">KEBCLARHB70R</strain>
    </source>
</reference>
<accession>A0A5R9JJ28</accession>
<protein>
    <submittedName>
        <fullName evidence="1">Histidine phosphatase family protein</fullName>
    </submittedName>
</protein>
<proteinExistence type="predicted"/>
<dbReference type="Gene3D" id="3.40.50.1240">
    <property type="entry name" value="Phosphoglycerate mutase-like"/>
    <property type="match status" value="1"/>
</dbReference>
<dbReference type="RefSeq" id="WP_138324589.1">
    <property type="nucleotide sequence ID" value="NZ_VCDI01000001.1"/>
</dbReference>
<organism evidence="1 2">
    <name type="scientific">Lichenicoccus roseus</name>
    <dbReference type="NCBI Taxonomy" id="2683649"/>
    <lineage>
        <taxon>Bacteria</taxon>
        <taxon>Pseudomonadati</taxon>
        <taxon>Pseudomonadota</taxon>
        <taxon>Alphaproteobacteria</taxon>
        <taxon>Acetobacterales</taxon>
        <taxon>Acetobacteraceae</taxon>
        <taxon>Lichenicoccus</taxon>
    </lineage>
</organism>
<dbReference type="PANTHER" id="PTHR48100">
    <property type="entry name" value="BROAD-SPECIFICITY PHOSPHATASE YOR283W-RELATED"/>
    <property type="match status" value="1"/>
</dbReference>
<dbReference type="EMBL" id="VCDI01000001">
    <property type="protein sequence ID" value="TLU74338.1"/>
    <property type="molecule type" value="Genomic_DNA"/>
</dbReference>
<sequence length="196" mass="21909">MTPRTILCIRHGQSTANVAWENDAEDPLQIDARLTAKGEAQVRAARERLRHEPVELVITSPLTRALQTSTGIFADHPNRPPILVEPLHREFQENSGDVGRPASLLAREFPHLSLSHLPEVWWHAEGEPDHRGIHVEPPHRLQDRLARFRALLASRPERTIAVVGHATFFWHLTGEMLENCGVARLQLDAGSAARAG</sequence>
<keyword evidence="2" id="KW-1185">Reference proteome</keyword>
<dbReference type="InterPro" id="IPR013078">
    <property type="entry name" value="His_Pase_superF_clade-1"/>
</dbReference>
<dbReference type="SMART" id="SM00855">
    <property type="entry name" value="PGAM"/>
    <property type="match status" value="1"/>
</dbReference>
<dbReference type="OrthoDB" id="9781415at2"/>
<gene>
    <name evidence="1" type="ORF">FE263_03885</name>
</gene>
<evidence type="ECO:0000313" key="1">
    <source>
        <dbReference type="EMBL" id="TLU74338.1"/>
    </source>
</evidence>
<dbReference type="GO" id="GO:0005737">
    <property type="term" value="C:cytoplasm"/>
    <property type="evidence" value="ECO:0007669"/>
    <property type="project" value="TreeGrafter"/>
</dbReference>
<dbReference type="AlphaFoldDB" id="A0A5R9JJ28"/>
<comment type="caution">
    <text evidence="1">The sequence shown here is derived from an EMBL/GenBank/DDBJ whole genome shotgun (WGS) entry which is preliminary data.</text>
</comment>
<dbReference type="SUPFAM" id="SSF53254">
    <property type="entry name" value="Phosphoglycerate mutase-like"/>
    <property type="match status" value="1"/>
</dbReference>
<name>A0A5R9JJ28_9PROT</name>
<dbReference type="InterPro" id="IPR029033">
    <property type="entry name" value="His_PPase_superfam"/>
</dbReference>